<feature type="domain" description="Asteroid" evidence="3">
    <location>
        <begin position="160"/>
        <end position="391"/>
    </location>
</feature>
<name>A0A0D2GWH4_9EURO</name>
<dbReference type="InterPro" id="IPR039436">
    <property type="entry name" value="Asteroid_dom"/>
</dbReference>
<evidence type="ECO:0000256" key="1">
    <source>
        <dbReference type="ARBA" id="ARBA00007398"/>
    </source>
</evidence>
<dbReference type="PANTHER" id="PTHR15665:SF1">
    <property type="entry name" value="PROTEIN ASTEROID HOMOLOG 1"/>
    <property type="match status" value="1"/>
</dbReference>
<feature type="region of interest" description="Disordered" evidence="2">
    <location>
        <begin position="595"/>
        <end position="634"/>
    </location>
</feature>
<sequence length="634" mass="71592">MGIPRLSQDLYSYAEQVTLGTSIPTSPTPDISTTSLIIDGPSLVYLVYNKLLAYHSLGSFTHSPSIPTYAEINQTLHHLLSDFQNHGAEIQKIFFDGALPKLKRDVRLDRMEKLRRQLETYRQVHAEFPSMTHPHPTPPFESVLWETRAMSTGKLTWPAPPFMVASAIESLRSTRWRNLVHVIPEEADTFCAAAARDSDASILTNDSDLVIHGLGPKARVILLHSIEKKITSPLQVTVIMALALKPRSVAERLKVSSFMRFAFERSLDSSASTAVIRERARDDSRLERHQAEYAAFVKEYSPSLPAQLEFQGCLDDLDPRTAELIVDMAGSAQVYLTPMLEDPSRDSSWTYGAEIRQLAYSLLELTVFKPHNFNFATEHVKKGQRIATVAVPYLPRSHIEEHLVELLQLLDNKTPNSPSALKNSDPVLLLQWYTISFSIVQQKKLIMVKRAPTLLEVTNLCGLSTNTFSSSSPRVSWDATHLLANAQATLYSLRMLKQITHYILSQSNPQLRDEDHSNLLLSLRELHTKLKDMPEIEHLFLDIPNLRFHMRKLDLETRNNALAQLKDILDPCQLTVKNESEYAISHAQDGAGIDGDGEWISKKRKKKRRREPSNASNAVKSTQSTNTFSLLMEE</sequence>
<accession>A0A0D2GWH4</accession>
<dbReference type="OrthoDB" id="5297549at2759"/>
<organism evidence="4 5">
    <name type="scientific">Rhinocladiella mackenziei CBS 650.93</name>
    <dbReference type="NCBI Taxonomy" id="1442369"/>
    <lineage>
        <taxon>Eukaryota</taxon>
        <taxon>Fungi</taxon>
        <taxon>Dikarya</taxon>
        <taxon>Ascomycota</taxon>
        <taxon>Pezizomycotina</taxon>
        <taxon>Eurotiomycetes</taxon>
        <taxon>Chaetothyriomycetidae</taxon>
        <taxon>Chaetothyriales</taxon>
        <taxon>Herpotrichiellaceae</taxon>
        <taxon>Rhinocladiella</taxon>
    </lineage>
</organism>
<evidence type="ECO:0000313" key="5">
    <source>
        <dbReference type="Proteomes" id="UP000053617"/>
    </source>
</evidence>
<dbReference type="PANTHER" id="PTHR15665">
    <property type="entry name" value="ASTEROID PROTEIN"/>
    <property type="match status" value="1"/>
</dbReference>
<dbReference type="SUPFAM" id="SSF88723">
    <property type="entry name" value="PIN domain-like"/>
    <property type="match status" value="1"/>
</dbReference>
<dbReference type="InterPro" id="IPR026832">
    <property type="entry name" value="Asteroid"/>
</dbReference>
<dbReference type="AlphaFoldDB" id="A0A0D2GWH4"/>
<protein>
    <recommendedName>
        <fullName evidence="3">Asteroid domain-containing protein</fullName>
    </recommendedName>
</protein>
<evidence type="ECO:0000313" key="4">
    <source>
        <dbReference type="EMBL" id="KIX02563.1"/>
    </source>
</evidence>
<dbReference type="Pfam" id="PF12813">
    <property type="entry name" value="XPG_I_2"/>
    <property type="match status" value="1"/>
</dbReference>
<keyword evidence="5" id="KW-1185">Reference proteome</keyword>
<dbReference type="Proteomes" id="UP000053617">
    <property type="component" value="Unassembled WGS sequence"/>
</dbReference>
<feature type="compositionally biased region" description="Polar residues" evidence="2">
    <location>
        <begin position="613"/>
        <end position="634"/>
    </location>
</feature>
<dbReference type="Gene3D" id="3.40.50.1010">
    <property type="entry name" value="5'-nuclease"/>
    <property type="match status" value="1"/>
</dbReference>
<dbReference type="VEuPathDB" id="FungiDB:Z518_08504"/>
<gene>
    <name evidence="4" type="ORF">Z518_08504</name>
</gene>
<dbReference type="GeneID" id="25296575"/>
<evidence type="ECO:0000259" key="3">
    <source>
        <dbReference type="Pfam" id="PF12813"/>
    </source>
</evidence>
<dbReference type="EMBL" id="KN847480">
    <property type="protein sequence ID" value="KIX02563.1"/>
    <property type="molecule type" value="Genomic_DNA"/>
</dbReference>
<dbReference type="HOGENOM" id="CLU_016461_1_0_1"/>
<proteinExistence type="inferred from homology"/>
<reference evidence="4 5" key="1">
    <citation type="submission" date="2015-01" db="EMBL/GenBank/DDBJ databases">
        <title>The Genome Sequence of Rhinocladiella mackenzie CBS 650.93.</title>
        <authorList>
            <consortium name="The Broad Institute Genomics Platform"/>
            <person name="Cuomo C."/>
            <person name="de Hoog S."/>
            <person name="Gorbushina A."/>
            <person name="Stielow B."/>
            <person name="Teixiera M."/>
            <person name="Abouelleil A."/>
            <person name="Chapman S.B."/>
            <person name="Priest M."/>
            <person name="Young S.K."/>
            <person name="Wortman J."/>
            <person name="Nusbaum C."/>
            <person name="Birren B."/>
        </authorList>
    </citation>
    <scope>NUCLEOTIDE SEQUENCE [LARGE SCALE GENOMIC DNA]</scope>
    <source>
        <strain evidence="4 5">CBS 650.93</strain>
    </source>
</reference>
<dbReference type="STRING" id="1442369.A0A0D2GWH4"/>
<dbReference type="CDD" id="cd18675">
    <property type="entry name" value="PIN_SpAst1-like"/>
    <property type="match status" value="1"/>
</dbReference>
<dbReference type="InterPro" id="IPR029060">
    <property type="entry name" value="PIN-like_dom_sf"/>
</dbReference>
<comment type="similarity">
    <text evidence="1">Belongs to the asteroid family.</text>
</comment>
<evidence type="ECO:0000256" key="2">
    <source>
        <dbReference type="SAM" id="MobiDB-lite"/>
    </source>
</evidence>
<dbReference type="RefSeq" id="XP_013269699.1">
    <property type="nucleotide sequence ID" value="XM_013414245.1"/>
</dbReference>